<evidence type="ECO:0000313" key="3">
    <source>
        <dbReference type="Proteomes" id="UP001168877"/>
    </source>
</evidence>
<dbReference type="InterPro" id="IPR009489">
    <property type="entry name" value="PAR1"/>
</dbReference>
<proteinExistence type="predicted"/>
<protein>
    <submittedName>
        <fullName evidence="2">Uncharacterized protein</fullName>
    </submittedName>
</protein>
<feature type="compositionally biased region" description="Polar residues" evidence="1">
    <location>
        <begin position="143"/>
        <end position="155"/>
    </location>
</feature>
<reference evidence="2" key="2">
    <citation type="submission" date="2023-06" db="EMBL/GenBank/DDBJ databases">
        <authorList>
            <person name="Swenson N.G."/>
            <person name="Wegrzyn J.L."/>
            <person name="Mcevoy S.L."/>
        </authorList>
    </citation>
    <scope>NUCLEOTIDE SEQUENCE</scope>
    <source>
        <strain evidence="2">NS2018</strain>
        <tissue evidence="2">Leaf</tissue>
    </source>
</reference>
<feature type="region of interest" description="Disordered" evidence="1">
    <location>
        <begin position="135"/>
        <end position="166"/>
    </location>
</feature>
<keyword evidence="3" id="KW-1185">Reference proteome</keyword>
<accession>A0AA39S9D0</accession>
<evidence type="ECO:0000256" key="1">
    <source>
        <dbReference type="SAM" id="MobiDB-lite"/>
    </source>
</evidence>
<sequence>MIDEIHLSLHKFHQSSVTKQIACKPKPSSTKEASCHLPPFRRRDHRNLLSSVASVASSQPSPVRRIAGACLSNLCDVHRSNPHRAMVQLLSSGAGEEAESPLCTPTIASLTAASPDYGPSEGPVSAESPISATTIYSADVPAQSPSSAMTPTVSSPEAFEEDFEGA</sequence>
<comment type="caution">
    <text evidence="2">The sequence shown here is derived from an EMBL/GenBank/DDBJ whole genome shotgun (WGS) entry which is preliminary data.</text>
</comment>
<dbReference type="AlphaFoldDB" id="A0AA39S9D0"/>
<gene>
    <name evidence="2" type="ORF">LWI29_019949</name>
</gene>
<name>A0AA39S9D0_ACESA</name>
<dbReference type="Pfam" id="PF06521">
    <property type="entry name" value="PAR1"/>
    <property type="match status" value="1"/>
</dbReference>
<organism evidence="2 3">
    <name type="scientific">Acer saccharum</name>
    <name type="common">Sugar maple</name>
    <dbReference type="NCBI Taxonomy" id="4024"/>
    <lineage>
        <taxon>Eukaryota</taxon>
        <taxon>Viridiplantae</taxon>
        <taxon>Streptophyta</taxon>
        <taxon>Embryophyta</taxon>
        <taxon>Tracheophyta</taxon>
        <taxon>Spermatophyta</taxon>
        <taxon>Magnoliopsida</taxon>
        <taxon>eudicotyledons</taxon>
        <taxon>Gunneridae</taxon>
        <taxon>Pentapetalae</taxon>
        <taxon>rosids</taxon>
        <taxon>malvids</taxon>
        <taxon>Sapindales</taxon>
        <taxon>Sapindaceae</taxon>
        <taxon>Hippocastanoideae</taxon>
        <taxon>Acereae</taxon>
        <taxon>Acer</taxon>
    </lineage>
</organism>
<reference evidence="2" key="1">
    <citation type="journal article" date="2022" name="Plant J.">
        <title>Strategies of tolerance reflected in two North American maple genomes.</title>
        <authorList>
            <person name="McEvoy S.L."/>
            <person name="Sezen U.U."/>
            <person name="Trouern-Trend A."/>
            <person name="McMahon S.M."/>
            <person name="Schaberg P.G."/>
            <person name="Yang J."/>
            <person name="Wegrzyn J.L."/>
            <person name="Swenson N.G."/>
        </authorList>
    </citation>
    <scope>NUCLEOTIDE SEQUENCE</scope>
    <source>
        <strain evidence="2">NS2018</strain>
    </source>
</reference>
<evidence type="ECO:0000313" key="2">
    <source>
        <dbReference type="EMBL" id="KAK0584864.1"/>
    </source>
</evidence>
<dbReference type="EMBL" id="JAUESC010000383">
    <property type="protein sequence ID" value="KAK0584864.1"/>
    <property type="molecule type" value="Genomic_DNA"/>
</dbReference>
<dbReference type="Proteomes" id="UP001168877">
    <property type="component" value="Unassembled WGS sequence"/>
</dbReference>